<reference evidence="3" key="1">
    <citation type="submission" date="2016-10" db="EMBL/GenBank/DDBJ databases">
        <authorList>
            <person name="Varghese N."/>
            <person name="Submissions S."/>
        </authorList>
    </citation>
    <scope>NUCLEOTIDE SEQUENCE [LARGE SCALE GENOMIC DNA]</scope>
    <source>
        <strain evidence="3">LMG 25967</strain>
    </source>
</reference>
<gene>
    <name evidence="2" type="ORF">SAMN05216201_1126</name>
</gene>
<accession>A0A1H7A497</accession>
<keyword evidence="1" id="KW-1133">Transmembrane helix</keyword>
<sequence length="86" mass="9936">MSDEQYRHESLNVLREIRDTQREILAQLAAQRTLAEQQVARSRDKVEESIGLQRLALQRQRTITLIAVPGILVCIVAIGYLVLRYF</sequence>
<dbReference type="EMBL" id="FNZE01000012">
    <property type="protein sequence ID" value="SEJ60483.1"/>
    <property type="molecule type" value="Genomic_DNA"/>
</dbReference>
<proteinExistence type="predicted"/>
<evidence type="ECO:0000313" key="3">
    <source>
        <dbReference type="Proteomes" id="UP000242930"/>
    </source>
</evidence>
<keyword evidence="3" id="KW-1185">Reference proteome</keyword>
<dbReference type="STRING" id="915471.SAMN05216201_1126"/>
<keyword evidence="1" id="KW-0812">Transmembrane</keyword>
<dbReference type="OrthoDB" id="6902192at2"/>
<protein>
    <submittedName>
        <fullName evidence="2">Uncharacterized protein</fullName>
    </submittedName>
</protein>
<evidence type="ECO:0000256" key="1">
    <source>
        <dbReference type="SAM" id="Phobius"/>
    </source>
</evidence>
<dbReference type="AlphaFoldDB" id="A0A1H7A497"/>
<name>A0A1H7A497_9PSED</name>
<feature type="transmembrane region" description="Helical" evidence="1">
    <location>
        <begin position="63"/>
        <end position="83"/>
    </location>
</feature>
<organism evidence="2 3">
    <name type="scientific">Pseudomonas linyingensis</name>
    <dbReference type="NCBI Taxonomy" id="915471"/>
    <lineage>
        <taxon>Bacteria</taxon>
        <taxon>Pseudomonadati</taxon>
        <taxon>Pseudomonadota</taxon>
        <taxon>Gammaproteobacteria</taxon>
        <taxon>Pseudomonadales</taxon>
        <taxon>Pseudomonadaceae</taxon>
        <taxon>Pseudomonas</taxon>
    </lineage>
</organism>
<dbReference type="RefSeq" id="WP_090312220.1">
    <property type="nucleotide sequence ID" value="NZ_FNZE01000012.1"/>
</dbReference>
<keyword evidence="1" id="KW-0472">Membrane</keyword>
<dbReference type="Proteomes" id="UP000242930">
    <property type="component" value="Unassembled WGS sequence"/>
</dbReference>
<evidence type="ECO:0000313" key="2">
    <source>
        <dbReference type="EMBL" id="SEJ60483.1"/>
    </source>
</evidence>